<evidence type="ECO:0000313" key="1">
    <source>
        <dbReference type="EMBL" id="AKE38133.1"/>
    </source>
</evidence>
<name>A0A0F6QWJ3_9CORY</name>
<accession>A0A0F6QWJ3</accession>
<keyword evidence="2" id="KW-1185">Reference proteome</keyword>
<evidence type="ECO:0000313" key="2">
    <source>
        <dbReference type="Proteomes" id="UP000033566"/>
    </source>
</evidence>
<protein>
    <submittedName>
        <fullName evidence="1">Uncharacterized protein</fullName>
    </submittedName>
</protein>
<dbReference type="EMBL" id="CP011311">
    <property type="protein sequence ID" value="AKE38133.1"/>
    <property type="molecule type" value="Genomic_DNA"/>
</dbReference>
<organism evidence="1 2">
    <name type="scientific">Corynebacterium camporealensis</name>
    <dbReference type="NCBI Taxonomy" id="161896"/>
    <lineage>
        <taxon>Bacteria</taxon>
        <taxon>Bacillati</taxon>
        <taxon>Actinomycetota</taxon>
        <taxon>Actinomycetes</taxon>
        <taxon>Mycobacteriales</taxon>
        <taxon>Corynebacteriaceae</taxon>
        <taxon>Corynebacterium</taxon>
    </lineage>
</organism>
<dbReference type="RefSeq" id="WP_035105998.1">
    <property type="nucleotide sequence ID" value="NZ_CP011311.1"/>
</dbReference>
<dbReference type="KEGG" id="ccj:UL81_00715"/>
<dbReference type="Proteomes" id="UP000033566">
    <property type="component" value="Chromosome"/>
</dbReference>
<gene>
    <name evidence="1" type="ORF">UL81_00715</name>
</gene>
<dbReference type="OrthoDB" id="4416505at2"/>
<reference evidence="1 2" key="1">
    <citation type="journal article" date="2015" name="Genome Announc.">
        <title>Complete Genome Sequence of Corynebacterium camporealensis DSM 44610, Isolated from the Milk of a Manchega Sheep with Subclinical Mastitis.</title>
        <authorList>
            <person name="Ruckert C."/>
            <person name="Albersmeier A."/>
            <person name="Winkler A."/>
            <person name="Tauch A."/>
        </authorList>
    </citation>
    <scope>NUCLEOTIDE SEQUENCE [LARGE SCALE GENOMIC DNA]</scope>
    <source>
        <strain evidence="1 2">DSM 44610</strain>
    </source>
</reference>
<dbReference type="HOGENOM" id="CLU_2896489_0_0_11"/>
<dbReference type="PATRIC" id="fig|161896.4.peg.141"/>
<proteinExistence type="predicted"/>
<dbReference type="AlphaFoldDB" id="A0A0F6QWJ3"/>
<sequence>MTKQKVTAAFMAGLILGLAMWLISGMLWLLPVGIVCGLIALPVLRESNDPARPRKRRDQNFRD</sequence>